<organism evidence="1">
    <name type="scientific">marine metagenome</name>
    <dbReference type="NCBI Taxonomy" id="408172"/>
    <lineage>
        <taxon>unclassified sequences</taxon>
        <taxon>metagenomes</taxon>
        <taxon>ecological metagenomes</taxon>
    </lineage>
</organism>
<dbReference type="AlphaFoldDB" id="A0A382FW57"/>
<sequence>MKRSILAAIILVVSLGGCNDDQQAGVNEELEAECLRLMDIARSGFPQRFVSALAPRLTSFNDGQLFLNLAAACSELAGGLTMDEIYNRNR</sequence>
<dbReference type="PROSITE" id="PS51257">
    <property type="entry name" value="PROKAR_LIPOPROTEIN"/>
    <property type="match status" value="1"/>
</dbReference>
<gene>
    <name evidence="1" type="ORF">METZ01_LOCUS220084</name>
</gene>
<reference evidence="1" key="1">
    <citation type="submission" date="2018-05" db="EMBL/GenBank/DDBJ databases">
        <authorList>
            <person name="Lanie J.A."/>
            <person name="Ng W.-L."/>
            <person name="Kazmierczak K.M."/>
            <person name="Andrzejewski T.M."/>
            <person name="Davidsen T.M."/>
            <person name="Wayne K.J."/>
            <person name="Tettelin H."/>
            <person name="Glass J.I."/>
            <person name="Rusch D."/>
            <person name="Podicherti R."/>
            <person name="Tsui H.-C.T."/>
            <person name="Winkler M.E."/>
        </authorList>
    </citation>
    <scope>NUCLEOTIDE SEQUENCE</scope>
</reference>
<name>A0A382FW57_9ZZZZ</name>
<proteinExistence type="predicted"/>
<accession>A0A382FW57</accession>
<dbReference type="EMBL" id="UINC01052190">
    <property type="protein sequence ID" value="SVB67230.1"/>
    <property type="molecule type" value="Genomic_DNA"/>
</dbReference>
<evidence type="ECO:0000313" key="1">
    <source>
        <dbReference type="EMBL" id="SVB67230.1"/>
    </source>
</evidence>
<protein>
    <submittedName>
        <fullName evidence="1">Uncharacterized protein</fullName>
    </submittedName>
</protein>